<evidence type="ECO:0000313" key="6">
    <source>
        <dbReference type="Proteomes" id="UP000529637"/>
    </source>
</evidence>
<keyword evidence="1 5" id="KW-0560">Oxidoreductase</keyword>
<dbReference type="InterPro" id="IPR041040">
    <property type="entry name" value="3HCDH_RFF"/>
</dbReference>
<reference evidence="5 6" key="1">
    <citation type="submission" date="2020-06" db="EMBL/GenBank/DDBJ databases">
        <title>Schlegella sp. ID0723 isolated from air conditioner.</title>
        <authorList>
            <person name="Kim D.Y."/>
            <person name="Kim D.-U."/>
        </authorList>
    </citation>
    <scope>NUCLEOTIDE SEQUENCE [LARGE SCALE GENOMIC DNA]</scope>
    <source>
        <strain evidence="5 6">ID0723</strain>
    </source>
</reference>
<dbReference type="Proteomes" id="UP000529637">
    <property type="component" value="Unassembled WGS sequence"/>
</dbReference>
<feature type="domain" description="3-hydroxyacyl-CoA dehydrogenase NAD binding" evidence="3">
    <location>
        <begin position="12"/>
        <end position="188"/>
    </location>
</feature>
<dbReference type="Pfam" id="PF18321">
    <property type="entry name" value="3HCDH_RFF"/>
    <property type="match status" value="1"/>
</dbReference>
<dbReference type="Gene3D" id="1.10.1040.10">
    <property type="entry name" value="N-(1-d-carboxylethyl)-l-norvaline Dehydrogenase, domain 2"/>
    <property type="match status" value="1"/>
</dbReference>
<feature type="domain" description="3-hydroxyacyl-CoA dehydrogenase C-terminal" evidence="2">
    <location>
        <begin position="193"/>
        <end position="290"/>
    </location>
</feature>
<dbReference type="Gene3D" id="3.40.50.720">
    <property type="entry name" value="NAD(P)-binding Rossmann-like Domain"/>
    <property type="match status" value="1"/>
</dbReference>
<dbReference type="FunFam" id="3.40.50.720:FF:000009">
    <property type="entry name" value="Fatty oxidation complex, alpha subunit"/>
    <property type="match status" value="1"/>
</dbReference>
<dbReference type="EMBL" id="JABWMJ010000002">
    <property type="protein sequence ID" value="NUZ04971.1"/>
    <property type="molecule type" value="Genomic_DNA"/>
</dbReference>
<dbReference type="GO" id="GO:0003857">
    <property type="term" value="F:(3S)-3-hydroxyacyl-CoA dehydrogenase (NAD+) activity"/>
    <property type="evidence" value="ECO:0007669"/>
    <property type="project" value="UniProtKB-EC"/>
</dbReference>
<proteinExistence type="predicted"/>
<keyword evidence="6" id="KW-1185">Reference proteome</keyword>
<dbReference type="PANTHER" id="PTHR48075">
    <property type="entry name" value="3-HYDROXYACYL-COA DEHYDROGENASE FAMILY PROTEIN"/>
    <property type="match status" value="1"/>
</dbReference>
<dbReference type="SUPFAM" id="SSF48179">
    <property type="entry name" value="6-phosphogluconate dehydrogenase C-terminal domain-like"/>
    <property type="match status" value="2"/>
</dbReference>
<comment type="caution">
    <text evidence="5">The sequence shown here is derived from an EMBL/GenBank/DDBJ whole genome shotgun (WGS) entry which is preliminary data.</text>
</comment>
<dbReference type="Pfam" id="PF00725">
    <property type="entry name" value="3HCDH"/>
    <property type="match status" value="2"/>
</dbReference>
<evidence type="ECO:0000259" key="2">
    <source>
        <dbReference type="Pfam" id="PF00725"/>
    </source>
</evidence>
<evidence type="ECO:0000256" key="1">
    <source>
        <dbReference type="ARBA" id="ARBA00023002"/>
    </source>
</evidence>
<dbReference type="RefSeq" id="WP_176066457.1">
    <property type="nucleotide sequence ID" value="NZ_JABWMJ010000002.1"/>
</dbReference>
<dbReference type="NCBIfam" id="NF006124">
    <property type="entry name" value="PRK08268.1"/>
    <property type="match status" value="1"/>
</dbReference>
<name>A0A7Y6TVI5_9BURK</name>
<sequence>MNAPYTLDASTEVAVIGAGSMGAGIAQLAAQSRHRVRVLDAQPGAATRALERIGADLDAGVQRGRIDAAEREAVFGRISVVESASQLAGCGLAVEAIVERLDAKKSLFRELEDALGADAVLATNTSSISVTAIAEGLADPRRVVGWHFFNPVTRMKLVEIIPGVETDPAVVAALHALSRAWGKTAVDAPNAPGFIVNRVARPYYAEGLRLLAERIAAPEAIDRVLRDAGGFALGPFELMDLIGNDVNLSVTESVFAATAWDSRYAPNIIQQELVRAGRFGRKSGTGFYRYADGARPPAAPAVAVDTNAAPASVAVATDMGLLGGLVERLRGAGLPIAVDERLTAETFRLGDGVVALTDGRTLAERRSYHETITVLLDLALDYANAKAVGATGSAESLGQLAALLAPAGLDVIALADVAGLAVMRIVCGLVNEAADVMTWTATRAQDIDTSMQLGTAYPRGPLAWGDAIGPARVAGVLANLQSHYGDVRYRRSPRLATAQHTGGTLHGGTGA</sequence>
<dbReference type="InterPro" id="IPR008927">
    <property type="entry name" value="6-PGluconate_DH-like_C_sf"/>
</dbReference>
<gene>
    <name evidence="5" type="ORF">HQN59_04265</name>
</gene>
<dbReference type="InterPro" id="IPR036291">
    <property type="entry name" value="NAD(P)-bd_dom_sf"/>
</dbReference>
<dbReference type="SUPFAM" id="SSF51735">
    <property type="entry name" value="NAD(P)-binding Rossmann-fold domains"/>
    <property type="match status" value="1"/>
</dbReference>
<evidence type="ECO:0000313" key="5">
    <source>
        <dbReference type="EMBL" id="NUZ04971.1"/>
    </source>
</evidence>
<accession>A0A7Y6TVI5</accession>
<dbReference type="GO" id="GO:0070403">
    <property type="term" value="F:NAD+ binding"/>
    <property type="evidence" value="ECO:0007669"/>
    <property type="project" value="InterPro"/>
</dbReference>
<dbReference type="GO" id="GO:0006631">
    <property type="term" value="P:fatty acid metabolic process"/>
    <property type="evidence" value="ECO:0007669"/>
    <property type="project" value="InterPro"/>
</dbReference>
<dbReference type="Gene3D" id="1.10.1040.50">
    <property type="match status" value="1"/>
</dbReference>
<feature type="domain" description="3-hydroxybutyryl-CoA dehydrogenase reduced Rossmann-fold" evidence="4">
    <location>
        <begin position="354"/>
        <end position="417"/>
    </location>
</feature>
<feature type="domain" description="3-hydroxyacyl-CoA dehydrogenase C-terminal" evidence="2">
    <location>
        <begin position="419"/>
        <end position="496"/>
    </location>
</feature>
<evidence type="ECO:0000259" key="3">
    <source>
        <dbReference type="Pfam" id="PF02737"/>
    </source>
</evidence>
<dbReference type="InterPro" id="IPR013328">
    <property type="entry name" value="6PGD_dom2"/>
</dbReference>
<dbReference type="PANTHER" id="PTHR48075:SF5">
    <property type="entry name" value="3-HYDROXYBUTYRYL-COA DEHYDROGENASE"/>
    <property type="match status" value="1"/>
</dbReference>
<protein>
    <submittedName>
        <fullName evidence="5">3-hydroxyacyl-CoA dehydrogenase</fullName>
        <ecNumber evidence="5">1.1.1.35</ecNumber>
    </submittedName>
</protein>
<evidence type="ECO:0000259" key="4">
    <source>
        <dbReference type="Pfam" id="PF18321"/>
    </source>
</evidence>
<dbReference type="InterPro" id="IPR006176">
    <property type="entry name" value="3-OHacyl-CoA_DH_NAD-bd"/>
</dbReference>
<dbReference type="InterPro" id="IPR006108">
    <property type="entry name" value="3HC_DH_C"/>
</dbReference>
<organism evidence="5 6">
    <name type="scientific">Piscinibacter koreensis</name>
    <dbReference type="NCBI Taxonomy" id="2742824"/>
    <lineage>
        <taxon>Bacteria</taxon>
        <taxon>Pseudomonadati</taxon>
        <taxon>Pseudomonadota</taxon>
        <taxon>Betaproteobacteria</taxon>
        <taxon>Burkholderiales</taxon>
        <taxon>Sphaerotilaceae</taxon>
        <taxon>Piscinibacter</taxon>
    </lineage>
</organism>
<dbReference type="AlphaFoldDB" id="A0A7Y6TVI5"/>
<dbReference type="Pfam" id="PF02737">
    <property type="entry name" value="3HCDH_N"/>
    <property type="match status" value="1"/>
</dbReference>
<dbReference type="EC" id="1.1.1.35" evidence="5"/>